<organism evidence="2 3">
    <name type="scientific">Clostridium botulinum B2 450</name>
    <dbReference type="NCBI Taxonomy" id="1379739"/>
    <lineage>
        <taxon>Bacteria</taxon>
        <taxon>Bacillati</taxon>
        <taxon>Bacillota</taxon>
        <taxon>Clostridia</taxon>
        <taxon>Eubacteriales</taxon>
        <taxon>Clostridiaceae</taxon>
        <taxon>Clostridium</taxon>
    </lineage>
</organism>
<accession>A0A0D0ZU12</accession>
<dbReference type="Proteomes" id="UP000032250">
    <property type="component" value="Unassembled WGS sequence"/>
</dbReference>
<feature type="transmembrane region" description="Helical" evidence="1">
    <location>
        <begin position="79"/>
        <end position="96"/>
    </location>
</feature>
<dbReference type="OrthoDB" id="1912744at2"/>
<comment type="caution">
    <text evidence="2">The sequence shown here is derived from an EMBL/GenBank/DDBJ whole genome shotgun (WGS) entry which is preliminary data.</text>
</comment>
<name>A0A0D0ZU12_CLOBO</name>
<evidence type="ECO:0000256" key="1">
    <source>
        <dbReference type="SAM" id="Phobius"/>
    </source>
</evidence>
<feature type="transmembrane region" description="Helical" evidence="1">
    <location>
        <begin position="233"/>
        <end position="252"/>
    </location>
</feature>
<dbReference type="PATRIC" id="fig|1379739.3.peg.3862"/>
<evidence type="ECO:0000313" key="3">
    <source>
        <dbReference type="Proteomes" id="UP000032250"/>
    </source>
</evidence>
<dbReference type="EMBL" id="JXSU01000008">
    <property type="protein sequence ID" value="KIS22238.1"/>
    <property type="molecule type" value="Genomic_DNA"/>
</dbReference>
<feature type="transmembrane region" description="Helical" evidence="1">
    <location>
        <begin position="179"/>
        <end position="196"/>
    </location>
</feature>
<evidence type="ECO:0000313" key="2">
    <source>
        <dbReference type="EMBL" id="KIS22238.1"/>
    </source>
</evidence>
<keyword evidence="1" id="KW-1133">Transmembrane helix</keyword>
<dbReference type="RefSeq" id="WP_003483172.1">
    <property type="nucleotide sequence ID" value="NZ_JXSU01000008.1"/>
</dbReference>
<sequence length="268" mass="31686">MKETKEVFKDKEFLDISQKEMEQFIDVFNDYSVEYPTQNEIDQCIENLRIYVSKKKSLLQIFEKLLSRGQIEISYINKLYWIISMLVFLITFKLAINMSINPYKVIMSISPIPLLLGLIEVFKGKENNMLELELSFKISGKEIIISRIIIIGIFNIILNTVMSLLFFKSGIDVELLKINILWIVPFVWINLITFIIAKNIRGYYVSLGAISFWILLVSILFKNEYFIQKIMYINMAVYMTMVVVGIYLYYMALKKYMKTEVKDFQYEE</sequence>
<protein>
    <submittedName>
        <fullName evidence="2">Membrane protein</fullName>
    </submittedName>
</protein>
<keyword evidence="1" id="KW-0472">Membrane</keyword>
<keyword evidence="1" id="KW-0812">Transmembrane</keyword>
<feature type="transmembrane region" description="Helical" evidence="1">
    <location>
        <begin position="203"/>
        <end position="221"/>
    </location>
</feature>
<feature type="transmembrane region" description="Helical" evidence="1">
    <location>
        <begin position="143"/>
        <end position="167"/>
    </location>
</feature>
<gene>
    <name evidence="2" type="ORF">N495_17425</name>
</gene>
<feature type="transmembrane region" description="Helical" evidence="1">
    <location>
        <begin position="102"/>
        <end position="122"/>
    </location>
</feature>
<dbReference type="HOGENOM" id="CLU_090589_0_0_9"/>
<reference evidence="2 3" key="1">
    <citation type="submission" date="2014-06" db="EMBL/GenBank/DDBJ databases">
        <title>Genome characterization of distinct group I Clostridium botulinum lineages.</title>
        <authorList>
            <person name="Giordani F."/>
            <person name="Anselmo A."/>
            <person name="Fillo S."/>
            <person name="Palozzi A.M."/>
            <person name="Fortunato A."/>
            <person name="Gentile B."/>
            <person name="Ciammaruconi A."/>
            <person name="Anniballi F."/>
            <person name="De Medici D."/>
            <person name="Lista F."/>
        </authorList>
    </citation>
    <scope>NUCLEOTIDE SEQUENCE [LARGE SCALE GENOMIC DNA]</scope>
    <source>
        <strain evidence="2 3">B2 450</strain>
    </source>
</reference>
<proteinExistence type="predicted"/>
<dbReference type="AlphaFoldDB" id="A0A0D0ZU12"/>